<evidence type="ECO:0000256" key="1">
    <source>
        <dbReference type="SAM" id="MobiDB-lite"/>
    </source>
</evidence>
<protein>
    <submittedName>
        <fullName evidence="3">CHAP domain-containing protein</fullName>
    </submittedName>
</protein>
<sequence>MDPVGKKLLDVAKSQLGYREKAGGYTKFGDWYSKNVDDDSYFKTAPWCDMFLAWAANQADVQDWVGEFAATIEHAKWFKKQDAWGTKPEPGALVFFAWSGSKDIDAIGHVGLVEKVDGRTLTTIEANTDAVFLKRKTRDVKDVVGYGYPAKVQVKGKSLPAEVTAQATPSAKYAPKHAAPAPSVTEVTAPPSSTTEATQQGEDAPLGPLPMQEAVLTGTLALVVAGTVALAVGRSTATKLPAASPVRVRKRGKHHRTPVELPAEITPAALEAADASTAVMPAITAAVAAEAEDREFWGRVAHLSDDQDLAFWDTLHAEFLGPRADSGDHAGMRS</sequence>
<dbReference type="RefSeq" id="WP_151556842.1">
    <property type="nucleotide sequence ID" value="NZ_WBMT01000001.1"/>
</dbReference>
<feature type="compositionally biased region" description="Polar residues" evidence="1">
    <location>
        <begin position="190"/>
        <end position="201"/>
    </location>
</feature>
<dbReference type="AlphaFoldDB" id="A0A6H9YZI9"/>
<dbReference type="Gene3D" id="3.90.1720.10">
    <property type="entry name" value="endopeptidase domain like (from Nostoc punctiforme)"/>
    <property type="match status" value="1"/>
</dbReference>
<dbReference type="InterPro" id="IPR038765">
    <property type="entry name" value="Papain-like_cys_pep_sf"/>
</dbReference>
<evidence type="ECO:0000313" key="4">
    <source>
        <dbReference type="Proteomes" id="UP000468735"/>
    </source>
</evidence>
<dbReference type="InterPro" id="IPR007921">
    <property type="entry name" value="CHAP_dom"/>
</dbReference>
<dbReference type="SUPFAM" id="SSF54001">
    <property type="entry name" value="Cysteine proteinases"/>
    <property type="match status" value="1"/>
</dbReference>
<evidence type="ECO:0000313" key="3">
    <source>
        <dbReference type="EMBL" id="KAB2352230.1"/>
    </source>
</evidence>
<name>A0A6H9YZI9_9ACTN</name>
<proteinExistence type="predicted"/>
<keyword evidence="4" id="KW-1185">Reference proteome</keyword>
<organism evidence="3 4">
    <name type="scientific">Actinomadura rudentiformis</name>
    <dbReference type="NCBI Taxonomy" id="359158"/>
    <lineage>
        <taxon>Bacteria</taxon>
        <taxon>Bacillati</taxon>
        <taxon>Actinomycetota</taxon>
        <taxon>Actinomycetes</taxon>
        <taxon>Streptosporangiales</taxon>
        <taxon>Thermomonosporaceae</taxon>
        <taxon>Actinomadura</taxon>
    </lineage>
</organism>
<dbReference type="EMBL" id="WBMT01000001">
    <property type="protein sequence ID" value="KAB2352230.1"/>
    <property type="molecule type" value="Genomic_DNA"/>
</dbReference>
<evidence type="ECO:0000259" key="2">
    <source>
        <dbReference type="Pfam" id="PF05257"/>
    </source>
</evidence>
<gene>
    <name evidence="3" type="ORF">F8566_00505</name>
</gene>
<reference evidence="3 4" key="1">
    <citation type="submission" date="2019-09" db="EMBL/GenBank/DDBJ databases">
        <title>Actinomadura physcomitrii sp. nov., a novel actinomycete isolated from moss [Physcomitrium sphaericum (Ludw) Fuernr].</title>
        <authorList>
            <person name="Zhuang X."/>
            <person name="Liu C."/>
        </authorList>
    </citation>
    <scope>NUCLEOTIDE SEQUENCE [LARGE SCALE GENOMIC DNA]</scope>
    <source>
        <strain evidence="3 4">HMC1</strain>
    </source>
</reference>
<feature type="region of interest" description="Disordered" evidence="1">
    <location>
        <begin position="168"/>
        <end position="209"/>
    </location>
</feature>
<dbReference type="Pfam" id="PF05257">
    <property type="entry name" value="CHAP"/>
    <property type="match status" value="1"/>
</dbReference>
<comment type="caution">
    <text evidence="3">The sequence shown here is derived from an EMBL/GenBank/DDBJ whole genome shotgun (WGS) entry which is preliminary data.</text>
</comment>
<feature type="domain" description="Peptidase C51" evidence="2">
    <location>
        <begin position="41"/>
        <end position="127"/>
    </location>
</feature>
<dbReference type="Proteomes" id="UP000468735">
    <property type="component" value="Unassembled WGS sequence"/>
</dbReference>
<dbReference type="OrthoDB" id="5124837at2"/>
<accession>A0A6H9YZI9</accession>
<feature type="compositionally biased region" description="Low complexity" evidence="1">
    <location>
        <begin position="169"/>
        <end position="183"/>
    </location>
</feature>